<reference evidence="1" key="1">
    <citation type="submission" date="2021-05" db="EMBL/GenBank/DDBJ databases">
        <authorList>
            <person name="Scholz U."/>
            <person name="Mascher M."/>
            <person name="Fiebig A."/>
        </authorList>
    </citation>
    <scope>NUCLEOTIDE SEQUENCE [LARGE SCALE GENOMIC DNA]</scope>
</reference>
<sequence>MLSKVDADVWSGPRLGQFGSLQVGGACKVVELAGGLWSSHEGSWTSAGCGARRRGHLSRQSAPAARRRGQPLCFLPTEFKAMRAWRRQAGGREDEQGGVEARGAARAMATRGDNNALDGRKTPPHRLAFSSWAACVLDDWVGSPKYEQKEAKYGCSEIRSSHPRSASDRESDMLGLAVLRFALPPPRASASFSTSAAAAAATAAGNISLVDGSLRAVLRPDVSEGDTVAAASAHRWRMVISYDGTKYKGWQYQPSPPTIQCFLEKALIHITKLDRKELCLVGAGRTDTGVHAWGQVAHFTTPFAYHCLDSFHSAINGLLPPDIRVREISAACLEFHARTSSKSKIYHYKIYNGAVMDPFHNNYAYHSAHKLNPHAMREAANHFVGVHDFTSFANAVHNDRVRSPIKRISRFDVTEMDAIIQLEVEGTGFLYRQVRNMAALLIQVGKEGLPPEIVPKIILAKDRRELAKVAFLAPPHGLHLMSVNFDKDILKPPEGSPPISFGRTHQISRCKLIFY</sequence>
<dbReference type="EnsemblPlants" id="AVESA.00010b.r2.1AG0071510.1">
    <property type="protein sequence ID" value="AVESA.00010b.r2.1AG0071510.1.CDS"/>
    <property type="gene ID" value="AVESA.00010b.r2.1AG0071510"/>
</dbReference>
<reference evidence="1" key="2">
    <citation type="submission" date="2025-09" db="UniProtKB">
        <authorList>
            <consortium name="EnsemblPlants"/>
        </authorList>
    </citation>
    <scope>IDENTIFICATION</scope>
</reference>
<dbReference type="Proteomes" id="UP001732700">
    <property type="component" value="Chromosome 1A"/>
</dbReference>
<protein>
    <submittedName>
        <fullName evidence="1">Uncharacterized protein</fullName>
    </submittedName>
</protein>
<proteinExistence type="predicted"/>
<accession>A0ACD5TJS1</accession>
<name>A0ACD5TJS1_AVESA</name>
<evidence type="ECO:0000313" key="2">
    <source>
        <dbReference type="Proteomes" id="UP001732700"/>
    </source>
</evidence>
<evidence type="ECO:0000313" key="1">
    <source>
        <dbReference type="EnsemblPlants" id="AVESA.00010b.r2.1AG0071510.1.CDS"/>
    </source>
</evidence>
<organism evidence="1 2">
    <name type="scientific">Avena sativa</name>
    <name type="common">Oat</name>
    <dbReference type="NCBI Taxonomy" id="4498"/>
    <lineage>
        <taxon>Eukaryota</taxon>
        <taxon>Viridiplantae</taxon>
        <taxon>Streptophyta</taxon>
        <taxon>Embryophyta</taxon>
        <taxon>Tracheophyta</taxon>
        <taxon>Spermatophyta</taxon>
        <taxon>Magnoliopsida</taxon>
        <taxon>Liliopsida</taxon>
        <taxon>Poales</taxon>
        <taxon>Poaceae</taxon>
        <taxon>BOP clade</taxon>
        <taxon>Pooideae</taxon>
        <taxon>Poodae</taxon>
        <taxon>Poeae</taxon>
        <taxon>Poeae Chloroplast Group 1 (Aveneae type)</taxon>
        <taxon>Aveninae</taxon>
        <taxon>Avena</taxon>
    </lineage>
</organism>
<keyword evidence="2" id="KW-1185">Reference proteome</keyword>